<dbReference type="AlphaFoldDB" id="A0AA36MG31"/>
<dbReference type="GO" id="GO:0008237">
    <property type="term" value="F:metallopeptidase activity"/>
    <property type="evidence" value="ECO:0007669"/>
    <property type="project" value="InterPro"/>
</dbReference>
<evidence type="ECO:0000259" key="1">
    <source>
        <dbReference type="PROSITE" id="PS50249"/>
    </source>
</evidence>
<feature type="domain" description="MPN" evidence="1">
    <location>
        <begin position="7"/>
        <end position="143"/>
    </location>
</feature>
<gene>
    <name evidence="2" type="ORF">EVOR1521_LOCUS1098</name>
</gene>
<dbReference type="InterPro" id="IPR000555">
    <property type="entry name" value="JAMM/MPN+_dom"/>
</dbReference>
<protein>
    <recommendedName>
        <fullName evidence="1">MPN domain-containing protein</fullName>
    </recommendedName>
</protein>
<dbReference type="Proteomes" id="UP001178507">
    <property type="component" value="Unassembled WGS sequence"/>
</dbReference>
<sequence>MELDGRVLLSEHVYHVCLGHALMTEREEVMGLLLGDSQNSEVRIWTSMTLRRSDKRPDRVEIAPEQLVEAVDCAEQLSQVLKCSCRVVGWYHSHPHITCFPSHVDLRTQLQYQSMDPDFVGLIFGVFNYSNDGSTSHDLIAFRADAEAQQRNLQVEVVPLCQLLSEEEEAAAVLCPAFGGSFGQHALCSAVEQTLKEVQEMCELEMEGADPFRRVRSYVHFMQTFAHLAAESVEPLESHFQNMQKNAEAEGLIAPNHRDDAEPVLLGFNQKLRNQKSTVSRSFLNNP</sequence>
<accession>A0AA36MG31</accession>
<dbReference type="InterPro" id="IPR037518">
    <property type="entry name" value="MPN"/>
</dbReference>
<dbReference type="PROSITE" id="PS50249">
    <property type="entry name" value="MPN"/>
    <property type="match status" value="1"/>
</dbReference>
<evidence type="ECO:0000313" key="2">
    <source>
        <dbReference type="EMBL" id="CAJ1370544.1"/>
    </source>
</evidence>
<organism evidence="2 3">
    <name type="scientific">Effrenium voratum</name>
    <dbReference type="NCBI Taxonomy" id="2562239"/>
    <lineage>
        <taxon>Eukaryota</taxon>
        <taxon>Sar</taxon>
        <taxon>Alveolata</taxon>
        <taxon>Dinophyceae</taxon>
        <taxon>Suessiales</taxon>
        <taxon>Symbiodiniaceae</taxon>
        <taxon>Effrenium</taxon>
    </lineage>
</organism>
<proteinExistence type="predicted"/>
<dbReference type="InterPro" id="IPR050242">
    <property type="entry name" value="JAMM_MPN+_peptidase_M67A"/>
</dbReference>
<dbReference type="SUPFAM" id="SSF102712">
    <property type="entry name" value="JAB1/MPN domain"/>
    <property type="match status" value="1"/>
</dbReference>
<name>A0AA36MG31_9DINO</name>
<dbReference type="Gene3D" id="3.40.140.10">
    <property type="entry name" value="Cytidine Deaminase, domain 2"/>
    <property type="match status" value="1"/>
</dbReference>
<evidence type="ECO:0000313" key="3">
    <source>
        <dbReference type="Proteomes" id="UP001178507"/>
    </source>
</evidence>
<dbReference type="EMBL" id="CAUJNA010000025">
    <property type="protein sequence ID" value="CAJ1370544.1"/>
    <property type="molecule type" value="Genomic_DNA"/>
</dbReference>
<keyword evidence="3" id="KW-1185">Reference proteome</keyword>
<dbReference type="Pfam" id="PF01398">
    <property type="entry name" value="JAB"/>
    <property type="match status" value="1"/>
</dbReference>
<comment type="caution">
    <text evidence="2">The sequence shown here is derived from an EMBL/GenBank/DDBJ whole genome shotgun (WGS) entry which is preliminary data.</text>
</comment>
<dbReference type="SMART" id="SM00232">
    <property type="entry name" value="JAB_MPN"/>
    <property type="match status" value="1"/>
</dbReference>
<reference evidence="2" key="1">
    <citation type="submission" date="2023-08" db="EMBL/GenBank/DDBJ databases">
        <authorList>
            <person name="Chen Y."/>
            <person name="Shah S."/>
            <person name="Dougan E. K."/>
            <person name="Thang M."/>
            <person name="Chan C."/>
        </authorList>
    </citation>
    <scope>NUCLEOTIDE SEQUENCE</scope>
</reference>
<dbReference type="PANTHER" id="PTHR10410">
    <property type="entry name" value="EUKARYOTIC TRANSLATION INITIATION FACTOR 3 -RELATED"/>
    <property type="match status" value="1"/>
</dbReference>